<accession>A0A1K1NS02</accession>
<dbReference type="AlphaFoldDB" id="A0A1K1NS02"/>
<protein>
    <submittedName>
        <fullName evidence="1">Chitobiase/beta-hexosaminidase C-terminal domain-containing protein</fullName>
    </submittedName>
</protein>
<reference evidence="2" key="1">
    <citation type="submission" date="2016-11" db="EMBL/GenBank/DDBJ databases">
        <authorList>
            <person name="Varghese N."/>
            <person name="Submissions S."/>
        </authorList>
    </citation>
    <scope>NUCLEOTIDE SEQUENCE [LARGE SCALE GENOMIC DNA]</scope>
    <source>
        <strain evidence="2">DSM 24786</strain>
    </source>
</reference>
<dbReference type="Pfam" id="PF13287">
    <property type="entry name" value="Fn3_assoc"/>
    <property type="match status" value="1"/>
</dbReference>
<keyword evidence="2" id="KW-1185">Reference proteome</keyword>
<dbReference type="Proteomes" id="UP000183257">
    <property type="component" value="Unassembled WGS sequence"/>
</dbReference>
<dbReference type="EMBL" id="FPIY01000002">
    <property type="protein sequence ID" value="SFW38095.1"/>
    <property type="molecule type" value="Genomic_DNA"/>
</dbReference>
<evidence type="ECO:0000313" key="1">
    <source>
        <dbReference type="EMBL" id="SFW38095.1"/>
    </source>
</evidence>
<proteinExistence type="predicted"/>
<dbReference type="STRING" id="76595.SAMN05660313_01321"/>
<gene>
    <name evidence="1" type="ORF">SAMN05660313_01321</name>
</gene>
<dbReference type="InterPro" id="IPR026876">
    <property type="entry name" value="Fn3_assoc_repeat"/>
</dbReference>
<organism evidence="1 2">
    <name type="scientific">Cellulophaga fucicola</name>
    <dbReference type="NCBI Taxonomy" id="76595"/>
    <lineage>
        <taxon>Bacteria</taxon>
        <taxon>Pseudomonadati</taxon>
        <taxon>Bacteroidota</taxon>
        <taxon>Flavobacteriia</taxon>
        <taxon>Flavobacteriales</taxon>
        <taxon>Flavobacteriaceae</taxon>
        <taxon>Cellulophaga</taxon>
    </lineage>
</organism>
<evidence type="ECO:0000313" key="2">
    <source>
        <dbReference type="Proteomes" id="UP000183257"/>
    </source>
</evidence>
<name>A0A1K1NS02_9FLAO</name>
<sequence>MVIALFFSCTESKETSFAQTKDIKVVSPNFTVDSIFFKNNATINFRTAIGNTELRYTTDTSNITNNSKLITTPLKVNKSSFLKVKAYHPDFKESETIKLQLKKVKHSISNATVTINPMPSDSYPANGPSSLTDLKSGTIQFKKNNTWLGFNTKEVTIKVDLAKELTLSTITLHTLTAQGDWIFAPEEISIYSDSKLIGNYNSKNASSQTKESTIIDFIEVPVTTNTYSSFAITIKSLDKIPAWHPGANSIPWFFIDEIIVE</sequence>